<dbReference type="EMBL" id="CP000142">
    <property type="protein sequence ID" value="ABA88137.1"/>
    <property type="molecule type" value="Genomic_DNA"/>
</dbReference>
<evidence type="ECO:0000256" key="4">
    <source>
        <dbReference type="ARBA" id="ARBA00022496"/>
    </source>
</evidence>
<dbReference type="InterPro" id="IPR011640">
    <property type="entry name" value="Fe2_transport_prot_B_C"/>
</dbReference>
<dbReference type="InterPro" id="IPR011642">
    <property type="entry name" value="Gate_dom"/>
</dbReference>
<keyword evidence="19" id="KW-1185">Reference proteome</keyword>
<dbReference type="InterPro" id="IPR027417">
    <property type="entry name" value="P-loop_NTPase"/>
</dbReference>
<keyword evidence="15" id="KW-0460">Magnesium</keyword>
<feature type="binding site" evidence="14">
    <location>
        <begin position="117"/>
        <end position="120"/>
    </location>
    <ligand>
        <name>GTP</name>
        <dbReference type="ChEBI" id="CHEBI:37565"/>
        <label>1</label>
    </ligand>
</feature>
<feature type="binding site" evidence="15">
    <location>
        <position position="25"/>
    </location>
    <ligand>
        <name>Mg(2+)</name>
        <dbReference type="ChEBI" id="CHEBI:18420"/>
        <label>2</label>
    </ligand>
</feature>
<dbReference type="Pfam" id="PF07670">
    <property type="entry name" value="Gate"/>
    <property type="match status" value="2"/>
</dbReference>
<evidence type="ECO:0000256" key="5">
    <source>
        <dbReference type="ARBA" id="ARBA00022519"/>
    </source>
</evidence>
<dbReference type="HOGENOM" id="CLU_013350_3_0_7"/>
<evidence type="ECO:0000256" key="11">
    <source>
        <dbReference type="ARBA" id="ARBA00023134"/>
    </source>
</evidence>
<keyword evidence="10" id="KW-0406">Ion transport</keyword>
<keyword evidence="4 16" id="KW-0410">Iron transport</keyword>
<dbReference type="InterPro" id="IPR003373">
    <property type="entry name" value="Fe2_transport_prot-B"/>
</dbReference>
<evidence type="ECO:0000313" key="19">
    <source>
        <dbReference type="Proteomes" id="UP000002534"/>
    </source>
</evidence>
<sequence length="720" mass="78317">MSTGTTIALAGNPNSGKTTLFNALTGARQHVGNYPGVTVERKEGSFIGEGQTFRLIDLPGMYSLTAYSLEELVARDFLVQEKPAAIVNIIDASNLERNLYLTVQFMELGLPVCIALNMVDAAQNRGIEIDAPKLSELMGIPVIPTIARSGQGKAELMQATGEMIDTVELSPPLIISYGEDIDQALAEMECEIADALPEASYPSRWLALKFLENDDQILEYCQRENADLCARLKSIRERVSQHISTTLATCPEAVIADHRYGYIKAIIKQGIITHHHDRNRLFLSDHIDRVLTNRFAGPLIMIAVIMALYQFTFTYSETPVAWLESLFGWLGGMVDANMPDGLLKSLIISGVIDGAGGVLGFAPIIMFMFFGIALLEDSGYLARVAFMLDRVFRSFGLHGASVMPFIVSGGIAGGCAVPGVMATRTLKSPRERLATLLTAPFMNCGAKLPVFALLVGAFFAKYQAQVMLIITMIAWAGALLAAKLLRSTVIKGESTPFVMELPPYRMPTFRGLLIHTWERTWQYVKKAGTIILGISILLWAMMTFPGLPEAQQQSFDLQRAGVTALAPADLEEQLNVIDAKQAETALRYSIAGKIGTSMENVTKFAGFNWRTNIALVGGFAAKEVVVSTLGTAYSLGEVDPEDTNSLGATLAKSPEWNPVVAFSLIVFTIFYAPCFVTVVCIAREAGSWKWGVFSIVFNTSIAFSLAVLSYQIGSAGIFGI</sequence>
<name>Q3A670_SYNC1</name>
<evidence type="ECO:0000313" key="18">
    <source>
        <dbReference type="EMBL" id="ABA88137.1"/>
    </source>
</evidence>
<dbReference type="InterPro" id="IPR006073">
    <property type="entry name" value="GTP-bd"/>
</dbReference>
<keyword evidence="8 16" id="KW-1133">Transmembrane helix</keyword>
<feature type="binding site" evidence="14">
    <location>
        <begin position="36"/>
        <end position="40"/>
    </location>
    <ligand>
        <name>GTP</name>
        <dbReference type="ChEBI" id="CHEBI:37565"/>
        <label>1</label>
    </ligand>
</feature>
<feature type="binding site" evidence="15">
    <location>
        <position position="23"/>
    </location>
    <ligand>
        <name>Mg(2+)</name>
        <dbReference type="ChEBI" id="CHEBI:18420"/>
        <label>2</label>
    </ligand>
</feature>
<protein>
    <recommendedName>
        <fullName evidence="13 16">Ferrous iron transport protein B</fullName>
    </recommendedName>
</protein>
<feature type="transmembrane region" description="Helical" evidence="16">
    <location>
        <begin position="692"/>
        <end position="712"/>
    </location>
</feature>
<feature type="transmembrane region" description="Helical" evidence="16">
    <location>
        <begin position="395"/>
        <end position="421"/>
    </location>
</feature>
<feature type="transmembrane region" description="Helical" evidence="16">
    <location>
        <begin position="466"/>
        <end position="485"/>
    </location>
</feature>
<feature type="transmembrane region" description="Helical" evidence="16">
    <location>
        <begin position="350"/>
        <end position="375"/>
    </location>
</feature>
<evidence type="ECO:0000256" key="14">
    <source>
        <dbReference type="PIRSR" id="PIRSR603373-1"/>
    </source>
</evidence>
<keyword evidence="3" id="KW-1003">Cell membrane</keyword>
<evidence type="ECO:0000256" key="12">
    <source>
        <dbReference type="ARBA" id="ARBA00023136"/>
    </source>
</evidence>
<dbReference type="OrthoDB" id="9809127at2"/>
<dbReference type="CDD" id="cd01879">
    <property type="entry name" value="FeoB"/>
    <property type="match status" value="1"/>
</dbReference>
<dbReference type="FunFam" id="3.40.50.300:FF:000426">
    <property type="entry name" value="Ferrous iron transport protein B"/>
    <property type="match status" value="1"/>
</dbReference>
<dbReference type="GO" id="GO:0015093">
    <property type="term" value="F:ferrous iron transmembrane transporter activity"/>
    <property type="evidence" value="ECO:0007669"/>
    <property type="project" value="UniProtKB-UniRule"/>
</dbReference>
<keyword evidence="6 16" id="KW-0812">Transmembrane</keyword>
<dbReference type="KEGG" id="pca:Pcar_0882"/>
<feature type="transmembrane region" description="Helical" evidence="16">
    <location>
        <begin position="659"/>
        <end position="680"/>
    </location>
</feature>
<accession>Q3A670</accession>
<dbReference type="InterPro" id="IPR050860">
    <property type="entry name" value="FeoB_GTPase"/>
</dbReference>
<evidence type="ECO:0000256" key="10">
    <source>
        <dbReference type="ARBA" id="ARBA00023065"/>
    </source>
</evidence>
<dbReference type="Gene3D" id="1.10.287.1770">
    <property type="match status" value="1"/>
</dbReference>
<keyword evidence="15" id="KW-0479">Metal-binding</keyword>
<keyword evidence="12 16" id="KW-0472">Membrane</keyword>
<evidence type="ECO:0000256" key="6">
    <source>
        <dbReference type="ARBA" id="ARBA00022692"/>
    </source>
</evidence>
<comment type="function">
    <text evidence="16">Probable transporter of a GTP-driven Fe(2+) uptake system.</text>
</comment>
<dbReference type="STRING" id="338963.Pcar_0882"/>
<keyword evidence="5" id="KW-0997">Cell inner membrane</keyword>
<comment type="similarity">
    <text evidence="16">Belongs to the TRAFAC class TrmE-Era-EngA-EngB-Septin-like GTPase superfamily. FeoB GTPase (TC 9.A.8) family.</text>
</comment>
<evidence type="ECO:0000256" key="7">
    <source>
        <dbReference type="ARBA" id="ARBA00022741"/>
    </source>
</evidence>
<evidence type="ECO:0000256" key="9">
    <source>
        <dbReference type="ARBA" id="ARBA00023004"/>
    </source>
</evidence>
<evidence type="ECO:0000256" key="16">
    <source>
        <dbReference type="RuleBase" id="RU362098"/>
    </source>
</evidence>
<dbReference type="GO" id="GO:0005525">
    <property type="term" value="F:GTP binding"/>
    <property type="evidence" value="ECO:0007669"/>
    <property type="project" value="UniProtKB-KW"/>
</dbReference>
<feature type="transmembrane region" description="Helical" evidence="16">
    <location>
        <begin position="433"/>
        <end position="460"/>
    </location>
</feature>
<dbReference type="Pfam" id="PF07664">
    <property type="entry name" value="FeoB_C"/>
    <property type="match status" value="1"/>
</dbReference>
<dbReference type="Gene3D" id="3.40.50.300">
    <property type="entry name" value="P-loop containing nucleotide triphosphate hydrolases"/>
    <property type="match status" value="1"/>
</dbReference>
<dbReference type="SUPFAM" id="SSF52540">
    <property type="entry name" value="P-loop containing nucleoside triphosphate hydrolases"/>
    <property type="match status" value="1"/>
</dbReference>
<reference evidence="18 19" key="2">
    <citation type="journal article" date="2012" name="BMC Genomics">
        <title>The genome of Pelobacter carbinolicus reveals surprising metabolic capabilities and physiological features.</title>
        <authorList>
            <person name="Aklujkar M."/>
            <person name="Haveman S.A."/>
            <person name="Didonato R.Jr."/>
            <person name="Chertkov O."/>
            <person name="Han C.S."/>
            <person name="Land M.L."/>
            <person name="Brown P."/>
            <person name="Lovley D.R."/>
        </authorList>
    </citation>
    <scope>NUCLEOTIDE SEQUENCE [LARGE SCALE GENOMIC DNA]</scope>
    <source>
        <strain evidence="19">DSM 2380 / NBRC 103641 / GraBd1</strain>
    </source>
</reference>
<organism evidence="18 19">
    <name type="scientific">Syntrophotalea carbinolica (strain DSM 2380 / NBRC 103641 / GraBd1)</name>
    <name type="common">Pelobacter carbinolicus</name>
    <dbReference type="NCBI Taxonomy" id="338963"/>
    <lineage>
        <taxon>Bacteria</taxon>
        <taxon>Pseudomonadati</taxon>
        <taxon>Thermodesulfobacteriota</taxon>
        <taxon>Desulfuromonadia</taxon>
        <taxon>Desulfuromonadales</taxon>
        <taxon>Syntrophotaleaceae</taxon>
        <taxon>Syntrophotalea</taxon>
    </lineage>
</organism>
<evidence type="ECO:0000256" key="3">
    <source>
        <dbReference type="ARBA" id="ARBA00022475"/>
    </source>
</evidence>
<dbReference type="Pfam" id="PF02421">
    <property type="entry name" value="FeoB_N"/>
    <property type="match status" value="1"/>
</dbReference>
<feature type="transmembrane region" description="Helical" evidence="16">
    <location>
        <begin position="527"/>
        <end position="547"/>
    </location>
</feature>
<feature type="transmembrane region" description="Helical" evidence="16">
    <location>
        <begin position="295"/>
        <end position="313"/>
    </location>
</feature>
<reference evidence="19" key="1">
    <citation type="submission" date="2005-10" db="EMBL/GenBank/DDBJ databases">
        <title>Complete sequence of Pelobacter carbinolicus DSM 2380.</title>
        <authorList>
            <person name="Copeland A."/>
            <person name="Lucas S."/>
            <person name="Lapidus A."/>
            <person name="Barry K."/>
            <person name="Detter J.C."/>
            <person name="Glavina T."/>
            <person name="Hammon N."/>
            <person name="Israni S."/>
            <person name="Pitluck S."/>
            <person name="Chertkov O."/>
            <person name="Schmutz J."/>
            <person name="Larimer F."/>
            <person name="Land M."/>
            <person name="Kyrpides N."/>
            <person name="Ivanova N."/>
            <person name="Richardson P."/>
        </authorList>
    </citation>
    <scope>NUCLEOTIDE SEQUENCE [LARGE SCALE GENOMIC DNA]</scope>
    <source>
        <strain evidence="19">DSM 2380 / NBRC 103641 / GraBd1</strain>
    </source>
</reference>
<comment type="subcellular location">
    <subcellularLocation>
        <location evidence="1 16">Cell inner membrane</location>
        <topology evidence="1 16">Multi-pass membrane protein</topology>
    </subcellularLocation>
</comment>
<feature type="binding site" evidence="15">
    <location>
        <position position="26"/>
    </location>
    <ligand>
        <name>Mg(2+)</name>
        <dbReference type="ChEBI" id="CHEBI:18420"/>
        <label>2</label>
    </ligand>
</feature>
<dbReference type="AlphaFoldDB" id="Q3A670"/>
<dbReference type="Proteomes" id="UP000002534">
    <property type="component" value="Chromosome"/>
</dbReference>
<feature type="binding site" evidence="14">
    <location>
        <begin position="57"/>
        <end position="60"/>
    </location>
    <ligand>
        <name>GTP</name>
        <dbReference type="ChEBI" id="CHEBI:37565"/>
        <label>1</label>
    </ligand>
</feature>
<evidence type="ECO:0000256" key="13">
    <source>
        <dbReference type="NCBIfam" id="TIGR00437"/>
    </source>
</evidence>
<dbReference type="GO" id="GO:0005886">
    <property type="term" value="C:plasma membrane"/>
    <property type="evidence" value="ECO:0007669"/>
    <property type="project" value="UniProtKB-SubCell"/>
</dbReference>
<dbReference type="PANTHER" id="PTHR43185">
    <property type="entry name" value="FERROUS IRON TRANSPORT PROTEIN B"/>
    <property type="match status" value="1"/>
</dbReference>
<keyword evidence="9 16" id="KW-0408">Iron</keyword>
<feature type="binding site" evidence="14">
    <location>
        <begin position="11"/>
        <end position="18"/>
    </location>
    <ligand>
        <name>GTP</name>
        <dbReference type="ChEBI" id="CHEBI:37565"/>
        <label>1</label>
    </ligand>
</feature>
<proteinExistence type="inferred from homology"/>
<dbReference type="eggNOG" id="COG0370">
    <property type="taxonomic scope" value="Bacteria"/>
</dbReference>
<dbReference type="GO" id="GO:0046872">
    <property type="term" value="F:metal ion binding"/>
    <property type="evidence" value="ECO:0007669"/>
    <property type="project" value="UniProtKB-KW"/>
</dbReference>
<evidence type="ECO:0000256" key="15">
    <source>
        <dbReference type="PIRSR" id="PIRSR603373-2"/>
    </source>
</evidence>
<keyword evidence="11 14" id="KW-0342">GTP-binding</keyword>
<dbReference type="PRINTS" id="PR00326">
    <property type="entry name" value="GTP1OBG"/>
</dbReference>
<feature type="binding site" evidence="15">
    <location>
        <position position="22"/>
    </location>
    <ligand>
        <name>Mg(2+)</name>
        <dbReference type="ChEBI" id="CHEBI:18420"/>
        <label>1</label>
    </ligand>
</feature>
<evidence type="ECO:0000256" key="2">
    <source>
        <dbReference type="ARBA" id="ARBA00022448"/>
    </source>
</evidence>
<keyword evidence="2 16" id="KW-0813">Transport</keyword>
<dbReference type="RefSeq" id="WP_011340600.1">
    <property type="nucleotide sequence ID" value="NC_007498.2"/>
</dbReference>
<dbReference type="InterPro" id="IPR041069">
    <property type="entry name" value="FeoB_Cyto"/>
</dbReference>
<dbReference type="InterPro" id="IPR030389">
    <property type="entry name" value="G_FEOB_dom"/>
</dbReference>
<dbReference type="PROSITE" id="PS51711">
    <property type="entry name" value="G_FEOB"/>
    <property type="match status" value="1"/>
</dbReference>
<evidence type="ECO:0000256" key="8">
    <source>
        <dbReference type="ARBA" id="ARBA00022989"/>
    </source>
</evidence>
<dbReference type="PANTHER" id="PTHR43185:SF1">
    <property type="entry name" value="FE(2+) TRANSPORTER FEOB"/>
    <property type="match status" value="1"/>
</dbReference>
<evidence type="ECO:0000256" key="1">
    <source>
        <dbReference type="ARBA" id="ARBA00004429"/>
    </source>
</evidence>
<gene>
    <name evidence="18" type="primary">feoB-2</name>
    <name evidence="18" type="ordered locus">Pcar_0882</name>
</gene>
<keyword evidence="7 14" id="KW-0547">Nucleotide-binding</keyword>
<feature type="domain" description="FeoB-type G" evidence="17">
    <location>
        <begin position="4"/>
        <end position="166"/>
    </location>
</feature>
<evidence type="ECO:0000259" key="17">
    <source>
        <dbReference type="PROSITE" id="PS51711"/>
    </source>
</evidence>
<dbReference type="NCBIfam" id="TIGR00437">
    <property type="entry name" value="feoB"/>
    <property type="match status" value="1"/>
</dbReference>
<dbReference type="Pfam" id="PF17910">
    <property type="entry name" value="FeoB_Cyto"/>
    <property type="match status" value="1"/>
</dbReference>